<gene>
    <name evidence="3" type="ORF">ATK23_2574</name>
</gene>
<dbReference type="Pfam" id="PF01494">
    <property type="entry name" value="FAD_binding_3"/>
    <property type="match status" value="1"/>
</dbReference>
<comment type="caution">
    <text evidence="3">The sequence shown here is derived from an EMBL/GenBank/DDBJ whole genome shotgun (WGS) entry which is preliminary data.</text>
</comment>
<accession>A0ABX4N0H1</accession>
<proteinExistence type="predicted"/>
<dbReference type="Gene3D" id="3.50.50.60">
    <property type="entry name" value="FAD/NAD(P)-binding domain"/>
    <property type="match status" value="1"/>
</dbReference>
<dbReference type="InterPro" id="IPR036188">
    <property type="entry name" value="FAD/NAD-bd_sf"/>
</dbReference>
<dbReference type="RefSeq" id="WP_066143186.1">
    <property type="nucleotide sequence ID" value="NZ_PGEY01000001.1"/>
</dbReference>
<evidence type="ECO:0000256" key="1">
    <source>
        <dbReference type="ARBA" id="ARBA00023002"/>
    </source>
</evidence>
<sequence>MAQSHEIDVLVIGSGPTGLTAANLLADSGLQVALIEKNPGSGDEPRAISATDETLRIMSHLGIMDELGPQMLMDTGARYFGLGGKVIADVRPGNPRLGQPGKSQFDQPILEGLLYEAAALRQNLALHYATAATSIVQHEDHVIVHATRTGEATTGFNGAKIGDAGHDPYAAAQGSETALEFKAKWVLACDGGKSFTRRELGIGLQGSTQTERWIVVDLLDVPGNPEPFASFHCNGQRPAVVVPGVNGRRRYEFMLFDHEDGEQMTSPASIAQLISEFQDTETVTIRRAAVYTAHQRIAERYREHRVLLAGDAAHLMPPFAGQGLNAGIRDAAAISWRLAAVIAGEAEESIIDDYETERRPHAAEMVKLSKRIGWVVMNTNPVITRIRDAVVVGTRIIPPLNRWLTGMRFLKQPHYTTGTVLPPLPGVPHLAQDFVGRMLPQPQVDANGAATALDDLLAPGWNTIEVAAGHQLVFTSQDGSTVTATDTSRVFDAATGTVLLIRPDYYVAGIAPSNDRARLLKEMSSKATVLASFGTAKQPSHG</sequence>
<keyword evidence="4" id="KW-1185">Reference proteome</keyword>
<dbReference type="SUPFAM" id="SSF51905">
    <property type="entry name" value="FAD/NAD(P)-binding domain"/>
    <property type="match status" value="1"/>
</dbReference>
<dbReference type="PRINTS" id="PR00420">
    <property type="entry name" value="RNGMNOXGNASE"/>
</dbReference>
<dbReference type="PANTHER" id="PTHR43476">
    <property type="entry name" value="3-(3-HYDROXY-PHENYL)PROPIONATE/3-HYDROXYCINNAMIC ACID HYDROXYLASE"/>
    <property type="match status" value="1"/>
</dbReference>
<dbReference type="Gene3D" id="3.40.30.120">
    <property type="match status" value="1"/>
</dbReference>
<dbReference type="EMBL" id="PGEY01000001">
    <property type="protein sequence ID" value="PJJ45311.1"/>
    <property type="molecule type" value="Genomic_DNA"/>
</dbReference>
<keyword evidence="1" id="KW-0560">Oxidoreductase</keyword>
<reference evidence="3 4" key="1">
    <citation type="submission" date="2017-11" db="EMBL/GenBank/DDBJ databases">
        <title>Sequencing the genomes of 1000 actinobacteria strains.</title>
        <authorList>
            <person name="Klenk H.-P."/>
        </authorList>
    </citation>
    <scope>NUCLEOTIDE SEQUENCE [LARGE SCALE GENOMIC DNA]</scope>
    <source>
        <strain evidence="3 4">DSM 12798</strain>
    </source>
</reference>
<evidence type="ECO:0000313" key="4">
    <source>
        <dbReference type="Proteomes" id="UP000229263"/>
    </source>
</evidence>
<organism evidence="3 4">
    <name type="scientific">Glutamicibacter mysorens</name>
    <dbReference type="NCBI Taxonomy" id="257984"/>
    <lineage>
        <taxon>Bacteria</taxon>
        <taxon>Bacillati</taxon>
        <taxon>Actinomycetota</taxon>
        <taxon>Actinomycetes</taxon>
        <taxon>Micrococcales</taxon>
        <taxon>Micrococcaceae</taxon>
        <taxon>Glutamicibacter</taxon>
    </lineage>
</organism>
<evidence type="ECO:0000313" key="3">
    <source>
        <dbReference type="EMBL" id="PJJ45311.1"/>
    </source>
</evidence>
<protein>
    <submittedName>
        <fullName evidence="3">3-(3-hydroxy-phenyl)propionate hydroxylase</fullName>
    </submittedName>
</protein>
<name>A0ABX4N0H1_9MICC</name>
<dbReference type="InterPro" id="IPR002938">
    <property type="entry name" value="FAD-bd"/>
</dbReference>
<dbReference type="Gene3D" id="3.30.70.2450">
    <property type="match status" value="1"/>
</dbReference>
<feature type="domain" description="FAD-binding" evidence="2">
    <location>
        <begin position="6"/>
        <end position="368"/>
    </location>
</feature>
<dbReference type="InterPro" id="IPR050631">
    <property type="entry name" value="PheA/TfdB_FAD_monoxygenase"/>
</dbReference>
<dbReference type="PANTHER" id="PTHR43476:SF3">
    <property type="entry name" value="FAD-BINDING MONOOXYGENASE"/>
    <property type="match status" value="1"/>
</dbReference>
<dbReference type="Proteomes" id="UP000229263">
    <property type="component" value="Unassembled WGS sequence"/>
</dbReference>
<evidence type="ECO:0000259" key="2">
    <source>
        <dbReference type="Pfam" id="PF01494"/>
    </source>
</evidence>